<dbReference type="Proteomes" id="UP000009175">
    <property type="component" value="Chromosome"/>
</dbReference>
<feature type="domain" description="Response regulatory" evidence="2">
    <location>
        <begin position="46"/>
        <end position="170"/>
    </location>
</feature>
<keyword evidence="1" id="KW-0597">Phosphoprotein</keyword>
<feature type="domain" description="EAL" evidence="3">
    <location>
        <begin position="511"/>
        <end position="761"/>
    </location>
</feature>
<dbReference type="SUPFAM" id="SSF55073">
    <property type="entry name" value="Nucleotide cyclase"/>
    <property type="match status" value="1"/>
</dbReference>
<evidence type="ECO:0000256" key="1">
    <source>
        <dbReference type="PROSITE-ProRule" id="PRU00169"/>
    </source>
</evidence>
<dbReference type="Gene3D" id="3.20.20.450">
    <property type="entry name" value="EAL domain"/>
    <property type="match status" value="1"/>
</dbReference>
<dbReference type="HOGENOM" id="CLU_000445_70_50_6"/>
<sequence>MQEPGWNGQCELLLIAGGLIVGKLFASARKLDEQPLQPEAPVAPWIIGIIDDEPAIHDVTRLALKHVRVFGRPLEFVSAFSAKEGFDLVKKHPEMALVLLDVVMETDEAGLMLVDRIRNELDNHLLQIVLRTGQPGYTPEEEVILKYEINSYKTKSELTRNKLFTVVATGLRCFSQMDALERSRQGLRSVINAAANLFQERSLHEFAGGVLEQIDALFNIKADSLFCVSKRPMNGPFAIDSGNHEFFVVAASDKFRPFYGKSLDELSPELEQRKLVQETLNAHQHVFHPNCSCLYLSTPSGWQGVIVAENATGLTKVDQELLQVFCLNVALGLENAKFFAHLNKAAFFDELTGLHNRAGLVEYGASFLKQFDPGAASLFMVDIDYFHQIIESLGYEFGNNILEKMSRVLRKEFSTRALIARLHADVFAVLLPESKLTAHELAVRCAKPLMIDEQSIRLGLTVGCSVLDAAQEPDMEQMLRHAESALKVAKEHRRGSGETFNKRYEQASRDSMTVLSDLRIALDNRELYLVLQPKVNIHTGAVVGYEALIRWQHPEKGNIPPGAFIPAVEKSGLYYGLDLYVARAACELMTQHPELNVPVSLNISANSLHHETFVDDLKAEFLRAGVPFDRVELEITENALVHSDRAISELHRLHQSGFIICLDDFGAGFSSLGYLLRLPIQVIKIDRAFISHLTDSDEAIAVLQGILRIGRDLNKQLIIEGVETEAQLELLKSMQVDFVQGFYFHRPLPVSEALALLEPVRSTTSYL</sequence>
<dbReference type="PROSITE" id="PS50887">
    <property type="entry name" value="GGDEF"/>
    <property type="match status" value="1"/>
</dbReference>
<evidence type="ECO:0000313" key="5">
    <source>
        <dbReference type="EMBL" id="ABL98706.1"/>
    </source>
</evidence>
<dbReference type="InterPro" id="IPR001789">
    <property type="entry name" value="Sig_transdc_resp-reg_receiver"/>
</dbReference>
<dbReference type="PANTHER" id="PTHR33121:SF70">
    <property type="entry name" value="SIGNALING PROTEIN YKOW"/>
    <property type="match status" value="1"/>
</dbReference>
<feature type="modified residue" description="4-aspartylphosphate" evidence="1">
    <location>
        <position position="101"/>
    </location>
</feature>
<dbReference type="InterPro" id="IPR043128">
    <property type="entry name" value="Rev_trsase/Diguanyl_cyclase"/>
</dbReference>
<dbReference type="RefSeq" id="WP_011758616.1">
    <property type="nucleotide sequence ID" value="NC_008700.1"/>
</dbReference>
<dbReference type="SMART" id="SM00267">
    <property type="entry name" value="GGDEF"/>
    <property type="match status" value="1"/>
</dbReference>
<dbReference type="STRING" id="326297.Sama_0496"/>
<evidence type="ECO:0000259" key="3">
    <source>
        <dbReference type="PROSITE" id="PS50883"/>
    </source>
</evidence>
<gene>
    <name evidence="5" type="ordered locus">Sama_0496</name>
</gene>
<dbReference type="eggNOG" id="COG5001">
    <property type="taxonomic scope" value="Bacteria"/>
</dbReference>
<reference evidence="5 6" key="1">
    <citation type="submission" date="2006-12" db="EMBL/GenBank/DDBJ databases">
        <title>Complete sequence of Shewanella amazonensis SB2B.</title>
        <authorList>
            <consortium name="US DOE Joint Genome Institute"/>
            <person name="Copeland A."/>
            <person name="Lucas S."/>
            <person name="Lapidus A."/>
            <person name="Barry K."/>
            <person name="Detter J.C."/>
            <person name="Glavina del Rio T."/>
            <person name="Hammon N."/>
            <person name="Israni S."/>
            <person name="Dalin E."/>
            <person name="Tice H."/>
            <person name="Pitluck S."/>
            <person name="Munk A.C."/>
            <person name="Brettin T."/>
            <person name="Bruce D."/>
            <person name="Han C."/>
            <person name="Tapia R."/>
            <person name="Gilna P."/>
            <person name="Schmutz J."/>
            <person name="Larimer F."/>
            <person name="Land M."/>
            <person name="Hauser L."/>
            <person name="Kyrpides N."/>
            <person name="Mikhailova N."/>
            <person name="Fredrickson J."/>
            <person name="Richardson P."/>
        </authorList>
    </citation>
    <scope>NUCLEOTIDE SEQUENCE [LARGE SCALE GENOMIC DNA]</scope>
    <source>
        <strain evidence="6">ATCC BAA-1098 / SB2B</strain>
    </source>
</reference>
<dbReference type="CDD" id="cd01948">
    <property type="entry name" value="EAL"/>
    <property type="match status" value="1"/>
</dbReference>
<dbReference type="PANTHER" id="PTHR33121">
    <property type="entry name" value="CYCLIC DI-GMP PHOSPHODIESTERASE PDEF"/>
    <property type="match status" value="1"/>
</dbReference>
<feature type="domain" description="GGDEF" evidence="4">
    <location>
        <begin position="374"/>
        <end position="502"/>
    </location>
</feature>
<dbReference type="GO" id="GO:0000160">
    <property type="term" value="P:phosphorelay signal transduction system"/>
    <property type="evidence" value="ECO:0007669"/>
    <property type="project" value="InterPro"/>
</dbReference>
<keyword evidence="6" id="KW-1185">Reference proteome</keyword>
<dbReference type="KEGG" id="saz:Sama_0496"/>
<dbReference type="Gene3D" id="3.40.50.2300">
    <property type="match status" value="1"/>
</dbReference>
<dbReference type="EMBL" id="CP000507">
    <property type="protein sequence ID" value="ABL98706.1"/>
    <property type="molecule type" value="Genomic_DNA"/>
</dbReference>
<dbReference type="eggNOG" id="COG0784">
    <property type="taxonomic scope" value="Bacteria"/>
</dbReference>
<dbReference type="Pfam" id="PF00563">
    <property type="entry name" value="EAL"/>
    <property type="match status" value="1"/>
</dbReference>
<dbReference type="Pfam" id="PF00990">
    <property type="entry name" value="GGDEF"/>
    <property type="match status" value="1"/>
</dbReference>
<dbReference type="InterPro" id="IPR000160">
    <property type="entry name" value="GGDEF_dom"/>
</dbReference>
<dbReference type="CDD" id="cd01949">
    <property type="entry name" value="GGDEF"/>
    <property type="match status" value="1"/>
</dbReference>
<accession>A1S2V0</accession>
<dbReference type="InterPro" id="IPR035919">
    <property type="entry name" value="EAL_sf"/>
</dbReference>
<evidence type="ECO:0000259" key="4">
    <source>
        <dbReference type="PROSITE" id="PS50887"/>
    </source>
</evidence>
<dbReference type="PROSITE" id="PS50110">
    <property type="entry name" value="RESPONSE_REGULATORY"/>
    <property type="match status" value="1"/>
</dbReference>
<dbReference type="InterPro" id="IPR029787">
    <property type="entry name" value="Nucleotide_cyclase"/>
</dbReference>
<dbReference type="InterPro" id="IPR001633">
    <property type="entry name" value="EAL_dom"/>
</dbReference>
<dbReference type="AlphaFoldDB" id="A1S2V0"/>
<dbReference type="InterPro" id="IPR011006">
    <property type="entry name" value="CheY-like_superfamily"/>
</dbReference>
<organism evidence="5 6">
    <name type="scientific">Shewanella amazonensis (strain ATCC BAA-1098 / SB2B)</name>
    <dbReference type="NCBI Taxonomy" id="326297"/>
    <lineage>
        <taxon>Bacteria</taxon>
        <taxon>Pseudomonadati</taxon>
        <taxon>Pseudomonadota</taxon>
        <taxon>Gammaproteobacteria</taxon>
        <taxon>Alteromonadales</taxon>
        <taxon>Shewanellaceae</taxon>
        <taxon>Shewanella</taxon>
    </lineage>
</organism>
<dbReference type="SMART" id="SM00052">
    <property type="entry name" value="EAL"/>
    <property type="match status" value="1"/>
</dbReference>
<dbReference type="InterPro" id="IPR050706">
    <property type="entry name" value="Cyclic-di-GMP_PDE-like"/>
</dbReference>
<dbReference type="Gene3D" id="3.30.70.270">
    <property type="match status" value="1"/>
</dbReference>
<dbReference type="PROSITE" id="PS50883">
    <property type="entry name" value="EAL"/>
    <property type="match status" value="1"/>
</dbReference>
<dbReference type="InterPro" id="IPR021800">
    <property type="entry name" value="DUF3369"/>
</dbReference>
<protein>
    <submittedName>
        <fullName evidence="5">Response regulator receiver modulated diguanylate cyclase/phosphodiesterase</fullName>
    </submittedName>
</protein>
<name>A1S2V0_SHEAM</name>
<evidence type="ECO:0000259" key="2">
    <source>
        <dbReference type="PROSITE" id="PS50110"/>
    </source>
</evidence>
<dbReference type="NCBIfam" id="TIGR00254">
    <property type="entry name" value="GGDEF"/>
    <property type="match status" value="1"/>
</dbReference>
<dbReference type="OrthoDB" id="9813903at2"/>
<dbReference type="SUPFAM" id="SSF52172">
    <property type="entry name" value="CheY-like"/>
    <property type="match status" value="1"/>
</dbReference>
<evidence type="ECO:0000313" key="6">
    <source>
        <dbReference type="Proteomes" id="UP000009175"/>
    </source>
</evidence>
<dbReference type="Pfam" id="PF11849">
    <property type="entry name" value="DUF3369"/>
    <property type="match status" value="1"/>
</dbReference>
<proteinExistence type="predicted"/>
<dbReference type="SUPFAM" id="SSF141868">
    <property type="entry name" value="EAL domain-like"/>
    <property type="match status" value="1"/>
</dbReference>
<dbReference type="GO" id="GO:0071111">
    <property type="term" value="F:cyclic-guanylate-specific phosphodiesterase activity"/>
    <property type="evidence" value="ECO:0007669"/>
    <property type="project" value="InterPro"/>
</dbReference>